<dbReference type="Proteomes" id="UP000677228">
    <property type="component" value="Unassembled WGS sequence"/>
</dbReference>
<organism evidence="3 5">
    <name type="scientific">Didymodactylos carnosus</name>
    <dbReference type="NCBI Taxonomy" id="1234261"/>
    <lineage>
        <taxon>Eukaryota</taxon>
        <taxon>Metazoa</taxon>
        <taxon>Spiralia</taxon>
        <taxon>Gnathifera</taxon>
        <taxon>Rotifera</taxon>
        <taxon>Eurotatoria</taxon>
        <taxon>Bdelloidea</taxon>
        <taxon>Philodinida</taxon>
        <taxon>Philodinidae</taxon>
        <taxon>Didymodactylos</taxon>
    </lineage>
</organism>
<feature type="signal peptide" evidence="1">
    <location>
        <begin position="1"/>
        <end position="18"/>
    </location>
</feature>
<gene>
    <name evidence="2" type="ORF">OVA965_LOCUS22902</name>
    <name evidence="4" type="ORF">SRO942_LOCUS48282</name>
    <name evidence="3" type="ORF">TMI583_LOCUS23615</name>
</gene>
<feature type="chain" id="PRO_5036273716" evidence="1">
    <location>
        <begin position="19"/>
        <end position="183"/>
    </location>
</feature>
<evidence type="ECO:0000313" key="3">
    <source>
        <dbReference type="EMBL" id="CAF3988969.1"/>
    </source>
</evidence>
<comment type="caution">
    <text evidence="3">The sequence shown here is derived from an EMBL/GenBank/DDBJ whole genome shotgun (WGS) entry which is preliminary data.</text>
</comment>
<dbReference type="EMBL" id="CAJOBC010123538">
    <property type="protein sequence ID" value="CAF4585036.1"/>
    <property type="molecule type" value="Genomic_DNA"/>
</dbReference>
<proteinExistence type="predicted"/>
<evidence type="ECO:0000313" key="5">
    <source>
        <dbReference type="Proteomes" id="UP000682733"/>
    </source>
</evidence>
<dbReference type="Proteomes" id="UP000681722">
    <property type="component" value="Unassembled WGS sequence"/>
</dbReference>
<dbReference type="EMBL" id="CAJNOK010013097">
    <property type="protein sequence ID" value="CAF1177765.1"/>
    <property type="molecule type" value="Genomic_DNA"/>
</dbReference>
<protein>
    <submittedName>
        <fullName evidence="3">Uncharacterized protein</fullName>
    </submittedName>
</protein>
<sequence>MLLTLIIVCSAAVVFIDAGSNEYYESRLPKHDCLNECHKHVGVYVLNPVNSTSPEIITFHADGTFSAVNSNQDGNQYSTDPNDTPYSNEYGIWKCNGKNGIDAKSLDFSFPSLAQPCYRSVDENTYSLKFDHDRFEGTAGYTAYKQDSLSQNQPPVTINGPFEWPVQGYKVFDLCEQKQHKKY</sequence>
<keyword evidence="1" id="KW-0732">Signal</keyword>
<reference evidence="3" key="1">
    <citation type="submission" date="2021-02" db="EMBL/GenBank/DDBJ databases">
        <authorList>
            <person name="Nowell W R."/>
        </authorList>
    </citation>
    <scope>NUCLEOTIDE SEQUENCE</scope>
</reference>
<accession>A0A8S2N6L6</accession>
<dbReference type="OrthoDB" id="10076574at2759"/>
<dbReference type="EMBL" id="CAJOBA010034621">
    <property type="protein sequence ID" value="CAF3988969.1"/>
    <property type="molecule type" value="Genomic_DNA"/>
</dbReference>
<dbReference type="Proteomes" id="UP000682733">
    <property type="component" value="Unassembled WGS sequence"/>
</dbReference>
<dbReference type="AlphaFoldDB" id="A0A8S2N6L6"/>
<evidence type="ECO:0000256" key="1">
    <source>
        <dbReference type="SAM" id="SignalP"/>
    </source>
</evidence>
<evidence type="ECO:0000313" key="4">
    <source>
        <dbReference type="EMBL" id="CAF4585036.1"/>
    </source>
</evidence>
<evidence type="ECO:0000313" key="2">
    <source>
        <dbReference type="EMBL" id="CAF1177765.1"/>
    </source>
</evidence>
<name>A0A8S2N6L6_9BILA</name>